<proteinExistence type="predicted"/>
<reference evidence="2" key="1">
    <citation type="submission" date="2019-05" db="EMBL/GenBank/DDBJ databases">
        <title>Metatranscriptomic reconstruction reveals RNA viruses with the potential to shape carbon cycling in soil.</title>
        <authorList>
            <person name="Starr E.P."/>
            <person name="Nuccio E."/>
            <person name="Pett-Ridge J."/>
            <person name="Banfield J.F."/>
            <person name="Firestone M.K."/>
        </authorList>
    </citation>
    <scope>NUCLEOTIDE SEQUENCE</scope>
    <source>
        <strain evidence="2">H1_Bulk_30_scaffold_739_e_362</strain>
    </source>
</reference>
<name>A0A514D637_9VIRU</name>
<protein>
    <submittedName>
        <fullName evidence="2">Uncharacterized protein</fullName>
    </submittedName>
</protein>
<evidence type="ECO:0000313" key="2">
    <source>
        <dbReference type="EMBL" id="QDH89069.1"/>
    </source>
</evidence>
<accession>A0A514D637</accession>
<organism evidence="2">
    <name type="scientific">Leviviridae sp</name>
    <dbReference type="NCBI Taxonomy" id="2027243"/>
    <lineage>
        <taxon>Viruses</taxon>
        <taxon>Riboviria</taxon>
        <taxon>Orthornavirae</taxon>
        <taxon>Lenarviricota</taxon>
        <taxon>Leviviricetes</taxon>
        <taxon>Norzivirales</taxon>
        <taxon>Fiersviridae</taxon>
    </lineage>
</organism>
<dbReference type="EMBL" id="MN034579">
    <property type="protein sequence ID" value="QDH89069.1"/>
    <property type="molecule type" value="Genomic_RNA"/>
</dbReference>
<gene>
    <name evidence="2" type="ORF">H1Bulk30739e362_000002</name>
</gene>
<sequence length="133" mass="13735">MATAADITVKKADGTTDIIWSLVASSGGDNSPAVWRSNTAPGTLGQRPTFKISTRDNGNKTARRVDISGVFPSVYTNSASGQTEVRATIPFSASFAVPQNIVTTDLNEAAAQLCNLIASALSKSAISTGFAPT</sequence>
<feature type="region of interest" description="Disordered" evidence="1">
    <location>
        <begin position="30"/>
        <end position="58"/>
    </location>
</feature>
<evidence type="ECO:0000256" key="1">
    <source>
        <dbReference type="SAM" id="MobiDB-lite"/>
    </source>
</evidence>